<sequence>MAAGMRRQRGGRSGRLAAAARCRTPVAGTADAPQRVAGGASRGGRGRPAALPAAVRRILADAAH</sequence>
<evidence type="ECO:0000256" key="1">
    <source>
        <dbReference type="SAM" id="MobiDB-lite"/>
    </source>
</evidence>
<organism evidence="2 3">
    <name type="scientific">Ricinus communis</name>
    <name type="common">Castor bean</name>
    <dbReference type="NCBI Taxonomy" id="3988"/>
    <lineage>
        <taxon>Eukaryota</taxon>
        <taxon>Viridiplantae</taxon>
        <taxon>Streptophyta</taxon>
        <taxon>Embryophyta</taxon>
        <taxon>Tracheophyta</taxon>
        <taxon>Spermatophyta</taxon>
        <taxon>Magnoliopsida</taxon>
        <taxon>eudicotyledons</taxon>
        <taxon>Gunneridae</taxon>
        <taxon>Pentapetalae</taxon>
        <taxon>rosids</taxon>
        <taxon>fabids</taxon>
        <taxon>Malpighiales</taxon>
        <taxon>Euphorbiaceae</taxon>
        <taxon>Acalyphoideae</taxon>
        <taxon>Acalypheae</taxon>
        <taxon>Ricinus</taxon>
    </lineage>
</organism>
<gene>
    <name evidence="2" type="ORF">RCOM_2083460</name>
</gene>
<evidence type="ECO:0000313" key="2">
    <source>
        <dbReference type="EMBL" id="EEF22422.1"/>
    </source>
</evidence>
<feature type="compositionally biased region" description="Basic residues" evidence="1">
    <location>
        <begin position="1"/>
        <end position="12"/>
    </location>
</feature>
<reference evidence="3" key="1">
    <citation type="journal article" date="2010" name="Nat. Biotechnol.">
        <title>Draft genome sequence of the oilseed species Ricinus communis.</title>
        <authorList>
            <person name="Chan A.P."/>
            <person name="Crabtree J."/>
            <person name="Zhao Q."/>
            <person name="Lorenzi H."/>
            <person name="Orvis J."/>
            <person name="Puiu D."/>
            <person name="Melake-Berhan A."/>
            <person name="Jones K.M."/>
            <person name="Redman J."/>
            <person name="Chen G."/>
            <person name="Cahoon E.B."/>
            <person name="Gedil M."/>
            <person name="Stanke M."/>
            <person name="Haas B.J."/>
            <person name="Wortman J.R."/>
            <person name="Fraser-Liggett C.M."/>
            <person name="Ravel J."/>
            <person name="Rabinowicz P.D."/>
        </authorList>
    </citation>
    <scope>NUCLEOTIDE SEQUENCE [LARGE SCALE GENOMIC DNA]</scope>
    <source>
        <strain evidence="3">cv. Hale</strain>
    </source>
</reference>
<name>B9TNZ2_RICCO</name>
<feature type="compositionally biased region" description="Low complexity" evidence="1">
    <location>
        <begin position="14"/>
        <end position="23"/>
    </location>
</feature>
<protein>
    <submittedName>
        <fullName evidence="2">Uncharacterized protein</fullName>
    </submittedName>
</protein>
<dbReference type="EMBL" id="EQ993994">
    <property type="protein sequence ID" value="EEF22422.1"/>
    <property type="molecule type" value="Genomic_DNA"/>
</dbReference>
<proteinExistence type="predicted"/>
<dbReference type="InParanoid" id="B9TNZ2"/>
<accession>B9TNZ2</accession>
<dbReference type="AlphaFoldDB" id="B9TNZ2"/>
<dbReference type="Proteomes" id="UP000008311">
    <property type="component" value="Unassembled WGS sequence"/>
</dbReference>
<keyword evidence="3" id="KW-1185">Reference proteome</keyword>
<evidence type="ECO:0000313" key="3">
    <source>
        <dbReference type="Proteomes" id="UP000008311"/>
    </source>
</evidence>
<feature type="region of interest" description="Disordered" evidence="1">
    <location>
        <begin position="1"/>
        <end position="50"/>
    </location>
</feature>